<keyword evidence="2" id="KW-1185">Reference proteome</keyword>
<dbReference type="RefSeq" id="XP_066067936.1">
    <property type="nucleotide sequence ID" value="XM_066211839.1"/>
</dbReference>
<reference evidence="1" key="3">
    <citation type="submission" date="2024-01" db="EMBL/GenBank/DDBJ databases">
        <authorList>
            <person name="Coelho M.A."/>
            <person name="David-Palma M."/>
            <person name="Shea T."/>
            <person name="Sun S."/>
            <person name="Cuomo C.A."/>
            <person name="Heitman J."/>
        </authorList>
    </citation>
    <scope>NUCLEOTIDE SEQUENCE</scope>
    <source>
        <strain evidence="1">CBS 7841</strain>
    </source>
</reference>
<evidence type="ECO:0000313" key="1">
    <source>
        <dbReference type="EMBL" id="WVN87236.1"/>
    </source>
</evidence>
<dbReference type="AlphaFoldDB" id="A0AAJ8JRW5"/>
<dbReference type="KEGG" id="cdep:91086625"/>
<reference evidence="1" key="2">
    <citation type="journal article" date="2022" name="Elife">
        <title>Obligate sexual reproduction of a homothallic fungus closely related to the Cryptococcus pathogenic species complex.</title>
        <authorList>
            <person name="Passer A.R."/>
            <person name="Clancey S.A."/>
            <person name="Shea T."/>
            <person name="David-Palma M."/>
            <person name="Averette A.F."/>
            <person name="Boekhout T."/>
            <person name="Porcel B.M."/>
            <person name="Nowrousian M."/>
            <person name="Cuomo C.A."/>
            <person name="Sun S."/>
            <person name="Heitman J."/>
            <person name="Coelho M.A."/>
        </authorList>
    </citation>
    <scope>NUCLEOTIDE SEQUENCE</scope>
    <source>
        <strain evidence="1">CBS 7841</strain>
    </source>
</reference>
<dbReference type="GeneID" id="91086625"/>
<accession>A0AAJ8JRW5</accession>
<name>A0AAJ8JRW5_9TREE</name>
<reference evidence="1" key="1">
    <citation type="submission" date="2016-06" db="EMBL/GenBank/DDBJ databases">
        <authorList>
            <person name="Cuomo C."/>
            <person name="Litvintseva A."/>
            <person name="Heitman J."/>
            <person name="Chen Y."/>
            <person name="Sun S."/>
            <person name="Springer D."/>
            <person name="Dromer F."/>
            <person name="Young S."/>
            <person name="Zeng Q."/>
            <person name="Chapman S."/>
            <person name="Gujja S."/>
            <person name="Saif S."/>
            <person name="Birren B."/>
        </authorList>
    </citation>
    <scope>NUCLEOTIDE SEQUENCE</scope>
    <source>
        <strain evidence="1">CBS 7841</strain>
    </source>
</reference>
<dbReference type="Proteomes" id="UP000094043">
    <property type="component" value="Chromosome 3"/>
</dbReference>
<organism evidence="1 2">
    <name type="scientific">Cryptococcus depauperatus CBS 7841</name>
    <dbReference type="NCBI Taxonomy" id="1295531"/>
    <lineage>
        <taxon>Eukaryota</taxon>
        <taxon>Fungi</taxon>
        <taxon>Dikarya</taxon>
        <taxon>Basidiomycota</taxon>
        <taxon>Agaricomycotina</taxon>
        <taxon>Tremellomycetes</taxon>
        <taxon>Tremellales</taxon>
        <taxon>Cryptococcaceae</taxon>
        <taxon>Cryptococcus</taxon>
    </lineage>
</organism>
<sequence>MGKLNALCRRLSSSPSTVYSWRFSSTFSVLAAHCSSTYLSNLKGCSGSGSVQVKASLFACFSHAPGRKGKCYCVLNHFGSFDSDWSFRALLEFGGRVVAAVQVYAIRQQNKKTHQRTHFFPSLPAKNSPILVTRAPASNPASANFIAIIWLPVGIRFASSSGDRCPEFP</sequence>
<proteinExistence type="predicted"/>
<dbReference type="EMBL" id="CP143786">
    <property type="protein sequence ID" value="WVN87236.1"/>
    <property type="molecule type" value="Genomic_DNA"/>
</dbReference>
<protein>
    <submittedName>
        <fullName evidence="1">Uncharacterized protein</fullName>
    </submittedName>
</protein>
<gene>
    <name evidence="1" type="ORF">L203_102413</name>
</gene>
<evidence type="ECO:0000313" key="2">
    <source>
        <dbReference type="Proteomes" id="UP000094043"/>
    </source>
</evidence>